<evidence type="ECO:0000313" key="2">
    <source>
        <dbReference type="EMBL" id="GFO22013.1"/>
    </source>
</evidence>
<evidence type="ECO:0000313" key="3">
    <source>
        <dbReference type="Proteomes" id="UP000735302"/>
    </source>
</evidence>
<dbReference type="EMBL" id="BLXT01005315">
    <property type="protein sequence ID" value="GFO22013.1"/>
    <property type="molecule type" value="Genomic_DNA"/>
</dbReference>
<dbReference type="Proteomes" id="UP000735302">
    <property type="component" value="Unassembled WGS sequence"/>
</dbReference>
<comment type="caution">
    <text evidence="2">The sequence shown here is derived from an EMBL/GenBank/DDBJ whole genome shotgun (WGS) entry which is preliminary data.</text>
</comment>
<feature type="region of interest" description="Disordered" evidence="1">
    <location>
        <begin position="1"/>
        <end position="36"/>
    </location>
</feature>
<keyword evidence="3" id="KW-1185">Reference proteome</keyword>
<reference evidence="2 3" key="1">
    <citation type="journal article" date="2021" name="Elife">
        <title>Chloroplast acquisition without the gene transfer in kleptoplastic sea slugs, Plakobranchus ocellatus.</title>
        <authorList>
            <person name="Maeda T."/>
            <person name="Takahashi S."/>
            <person name="Yoshida T."/>
            <person name="Shimamura S."/>
            <person name="Takaki Y."/>
            <person name="Nagai Y."/>
            <person name="Toyoda A."/>
            <person name="Suzuki Y."/>
            <person name="Arimoto A."/>
            <person name="Ishii H."/>
            <person name="Satoh N."/>
            <person name="Nishiyama T."/>
            <person name="Hasebe M."/>
            <person name="Maruyama T."/>
            <person name="Minagawa J."/>
            <person name="Obokata J."/>
            <person name="Shigenobu S."/>
        </authorList>
    </citation>
    <scope>NUCLEOTIDE SEQUENCE [LARGE SCALE GENOMIC DNA]</scope>
</reference>
<protein>
    <submittedName>
        <fullName evidence="2">Micos complex subunit</fullName>
    </submittedName>
</protein>
<accession>A0AAV4BR11</accession>
<dbReference type="AlphaFoldDB" id="A0AAV4BR11"/>
<gene>
    <name evidence="2" type="ORF">PoB_004851800</name>
</gene>
<proteinExistence type="predicted"/>
<organism evidence="2 3">
    <name type="scientific">Plakobranchus ocellatus</name>
    <dbReference type="NCBI Taxonomy" id="259542"/>
    <lineage>
        <taxon>Eukaryota</taxon>
        <taxon>Metazoa</taxon>
        <taxon>Spiralia</taxon>
        <taxon>Lophotrochozoa</taxon>
        <taxon>Mollusca</taxon>
        <taxon>Gastropoda</taxon>
        <taxon>Heterobranchia</taxon>
        <taxon>Euthyneura</taxon>
        <taxon>Panpulmonata</taxon>
        <taxon>Sacoglossa</taxon>
        <taxon>Placobranchoidea</taxon>
        <taxon>Plakobranchidae</taxon>
        <taxon>Plakobranchus</taxon>
    </lineage>
</organism>
<evidence type="ECO:0000256" key="1">
    <source>
        <dbReference type="SAM" id="MobiDB-lite"/>
    </source>
</evidence>
<name>A0AAV4BR11_9GAST</name>
<sequence length="87" mass="9849">MLFSPGENTLLGTRNGCNFPPSNFPQKNNNSKPPLHLQNERSLLQTNIGRRTCGEALEGCFHVFFGCMAFRGKRMRDRNHIVTQVSL</sequence>
<feature type="compositionally biased region" description="Polar residues" evidence="1">
    <location>
        <begin position="1"/>
        <end position="32"/>
    </location>
</feature>